<organism evidence="1 2">
    <name type="scientific">Lasiodiplodia mahajangana</name>
    <dbReference type="NCBI Taxonomy" id="1108764"/>
    <lineage>
        <taxon>Eukaryota</taxon>
        <taxon>Fungi</taxon>
        <taxon>Dikarya</taxon>
        <taxon>Ascomycota</taxon>
        <taxon>Pezizomycotina</taxon>
        <taxon>Dothideomycetes</taxon>
        <taxon>Dothideomycetes incertae sedis</taxon>
        <taxon>Botryosphaeriales</taxon>
        <taxon>Botryosphaeriaceae</taxon>
        <taxon>Lasiodiplodia</taxon>
    </lineage>
</organism>
<reference evidence="1" key="1">
    <citation type="submission" date="2022-12" db="EMBL/GenBank/DDBJ databases">
        <title>Genome Sequence of Lasiodiplodia mahajangana.</title>
        <authorList>
            <person name="Buettner E."/>
        </authorList>
    </citation>
    <scope>NUCLEOTIDE SEQUENCE</scope>
    <source>
        <strain evidence="1">VT137</strain>
    </source>
</reference>
<keyword evidence="2" id="KW-1185">Reference proteome</keyword>
<dbReference type="Proteomes" id="UP001153332">
    <property type="component" value="Unassembled WGS sequence"/>
</dbReference>
<evidence type="ECO:0000313" key="2">
    <source>
        <dbReference type="Proteomes" id="UP001153332"/>
    </source>
</evidence>
<dbReference type="EMBL" id="JAPUUL010001407">
    <property type="protein sequence ID" value="KAJ8127489.1"/>
    <property type="molecule type" value="Genomic_DNA"/>
</dbReference>
<proteinExistence type="predicted"/>
<evidence type="ECO:0000313" key="1">
    <source>
        <dbReference type="EMBL" id="KAJ8127489.1"/>
    </source>
</evidence>
<gene>
    <name evidence="1" type="ORF">O1611_g6146</name>
</gene>
<sequence length="133" mass="14874">MHAKRNSTNTNSYLQDKSDENNNHRERGTVGGAITIWRLVFTREDSDSVLNKGKGGKSFNDEWDVHKPRVMVREGGGDAADLAGCGERCSVHDGNGNSQQDDRNNEILHCVNCANRHKGSSKYLFRTEAHARF</sequence>
<comment type="caution">
    <text evidence="1">The sequence shown here is derived from an EMBL/GenBank/DDBJ whole genome shotgun (WGS) entry which is preliminary data.</text>
</comment>
<protein>
    <submittedName>
        <fullName evidence="1">Uncharacterized protein</fullName>
    </submittedName>
</protein>
<accession>A0ACC2JJ10</accession>
<name>A0ACC2JJ10_9PEZI</name>